<evidence type="ECO:0000313" key="7">
    <source>
        <dbReference type="Proteomes" id="UP000030512"/>
    </source>
</evidence>
<evidence type="ECO:0000313" key="6">
    <source>
        <dbReference type="EMBL" id="AMK76731.1"/>
    </source>
</evidence>
<dbReference type="PANTHER" id="PTHR30024">
    <property type="entry name" value="ALIPHATIC SULFONATES-BINDING PROTEIN-RELATED"/>
    <property type="match status" value="1"/>
</dbReference>
<protein>
    <recommendedName>
        <fullName evidence="5">Solute-binding protein family 3/N-terminal domain-containing protein</fullName>
    </recommendedName>
</protein>
<evidence type="ECO:0000256" key="2">
    <source>
        <dbReference type="ARBA" id="ARBA00010742"/>
    </source>
</evidence>
<reference evidence="6 7" key="1">
    <citation type="journal article" date="2015" name="Environ. Microbiol.">
        <title>Methane oxidation coupled to nitrate reduction under hypoxia by the Gammaproteobacterium Methylomonas denitrificans, sp. nov. type strain FJG1.</title>
        <authorList>
            <person name="Kits K.D."/>
            <person name="Klotz M.G."/>
            <person name="Stein L.Y."/>
        </authorList>
    </citation>
    <scope>NUCLEOTIDE SEQUENCE [LARGE SCALE GENOMIC DNA]</scope>
    <source>
        <strain evidence="6 7">FJG1</strain>
    </source>
</reference>
<dbReference type="GO" id="GO:0042597">
    <property type="term" value="C:periplasmic space"/>
    <property type="evidence" value="ECO:0007669"/>
    <property type="project" value="UniProtKB-SubCell"/>
</dbReference>
<dbReference type="STRING" id="1538553.JT25_009540"/>
<dbReference type="KEGG" id="mdn:JT25_009540"/>
<evidence type="ECO:0000256" key="1">
    <source>
        <dbReference type="ARBA" id="ARBA00004418"/>
    </source>
</evidence>
<dbReference type="AlphaFoldDB" id="A0A126T3S0"/>
<dbReference type="Proteomes" id="UP000030512">
    <property type="component" value="Chromosome"/>
</dbReference>
<organism evidence="6 7">
    <name type="scientific">Methylomonas denitrificans</name>
    <dbReference type="NCBI Taxonomy" id="1538553"/>
    <lineage>
        <taxon>Bacteria</taxon>
        <taxon>Pseudomonadati</taxon>
        <taxon>Pseudomonadota</taxon>
        <taxon>Gammaproteobacteria</taxon>
        <taxon>Methylococcales</taxon>
        <taxon>Methylococcaceae</taxon>
        <taxon>Methylomonas</taxon>
    </lineage>
</organism>
<dbReference type="OrthoDB" id="7374754at2"/>
<dbReference type="InterPro" id="IPR001638">
    <property type="entry name" value="Solute-binding_3/MltF_N"/>
</dbReference>
<comment type="subcellular location">
    <subcellularLocation>
        <location evidence="1">Periplasm</location>
    </subcellularLocation>
</comment>
<evidence type="ECO:0000256" key="3">
    <source>
        <dbReference type="ARBA" id="ARBA00022729"/>
    </source>
</evidence>
<proteinExistence type="inferred from homology"/>
<dbReference type="SMART" id="SM00062">
    <property type="entry name" value="PBPb"/>
    <property type="match status" value="1"/>
</dbReference>
<dbReference type="Pfam" id="PF13379">
    <property type="entry name" value="NMT1_2"/>
    <property type="match status" value="1"/>
</dbReference>
<evidence type="ECO:0000259" key="5">
    <source>
        <dbReference type="SMART" id="SM00062"/>
    </source>
</evidence>
<keyword evidence="3 4" id="KW-0732">Signal</keyword>
<evidence type="ECO:0000256" key="4">
    <source>
        <dbReference type="SAM" id="SignalP"/>
    </source>
</evidence>
<name>A0A126T3S0_9GAMM</name>
<dbReference type="PANTHER" id="PTHR30024:SF47">
    <property type="entry name" value="TAURINE-BINDING PERIPLASMIC PROTEIN"/>
    <property type="match status" value="1"/>
</dbReference>
<feature type="signal peptide" evidence="4">
    <location>
        <begin position="1"/>
        <end position="23"/>
    </location>
</feature>
<gene>
    <name evidence="6" type="ORF">JT25_009540</name>
</gene>
<feature type="domain" description="Solute-binding protein family 3/N-terminal" evidence="5">
    <location>
        <begin position="28"/>
        <end position="249"/>
    </location>
</feature>
<dbReference type="EMBL" id="CP014476">
    <property type="protein sequence ID" value="AMK76731.1"/>
    <property type="molecule type" value="Genomic_DNA"/>
</dbReference>
<comment type="similarity">
    <text evidence="2">Belongs to the bacterial solute-binding protein SsuA/TauA family.</text>
</comment>
<sequence>MSFYTLRMLSALLLFTASFGATAQDAVKIRIGYPSGMNGVYPVVMEMAGIAIKHGLDAEFQVFQNGPPMMEALAAGQLDAVVSSPLPIATFLDKQPNKAVVVGQLGYSSHSLLLPAASNAKTFQDLKGKKIAASFGSDSYADLLLALRQNGLKPDEVELINTPPAELPGLVAQGQVDAAVIREPQATRVKEQFGARSIQRWPFPFLTVLHSEFLQKQPNARERYLAALWESVVYTAQNPEQASLWFAEKLRIDAKFVRQTSNEDPAFIKAEQANAELLALTPELRQFYQARWRQFHELGLIKQAQDFPGQ</sequence>
<dbReference type="CDD" id="cd01008">
    <property type="entry name" value="PBP2_NrtA_SsuA_CpmA_like"/>
    <property type="match status" value="1"/>
</dbReference>
<dbReference type="Gene3D" id="3.40.190.10">
    <property type="entry name" value="Periplasmic binding protein-like II"/>
    <property type="match status" value="2"/>
</dbReference>
<dbReference type="RefSeq" id="WP_052142459.1">
    <property type="nucleotide sequence ID" value="NZ_CP014476.1"/>
</dbReference>
<dbReference type="SUPFAM" id="SSF53850">
    <property type="entry name" value="Periplasmic binding protein-like II"/>
    <property type="match status" value="1"/>
</dbReference>
<keyword evidence="7" id="KW-1185">Reference proteome</keyword>
<feature type="chain" id="PRO_5007274525" description="Solute-binding protein family 3/N-terminal domain-containing protein" evidence="4">
    <location>
        <begin position="24"/>
        <end position="310"/>
    </location>
</feature>
<accession>A0A126T3S0</accession>